<dbReference type="PATRIC" id="fig|2209.39.peg.568"/>
<dbReference type="EMBL" id="JJPB01000132">
    <property type="protein sequence ID" value="KKG28309.1"/>
    <property type="molecule type" value="Genomic_DNA"/>
</dbReference>
<evidence type="ECO:0000313" key="16">
    <source>
        <dbReference type="Proteomes" id="UP000034921"/>
    </source>
</evidence>
<evidence type="ECO:0000313" key="14">
    <source>
        <dbReference type="Proteomes" id="UP000034577"/>
    </source>
</evidence>
<evidence type="ECO:0000313" key="5">
    <source>
        <dbReference type="EMBL" id="KKG44124.1"/>
    </source>
</evidence>
<evidence type="ECO:0000313" key="3">
    <source>
        <dbReference type="EMBL" id="KKG37677.1"/>
    </source>
</evidence>
<dbReference type="EMBL" id="JJPH01000098">
    <property type="protein sequence ID" value="KKG50714.1"/>
    <property type="molecule type" value="Genomic_DNA"/>
</dbReference>
<evidence type="ECO:0000313" key="6">
    <source>
        <dbReference type="EMBL" id="KKG48422.1"/>
    </source>
</evidence>
<evidence type="ECO:0000313" key="12">
    <source>
        <dbReference type="Proteomes" id="UP000034195"/>
    </source>
</evidence>
<dbReference type="Proteomes" id="UP000034667">
    <property type="component" value="Unassembled WGS sequence"/>
</dbReference>
<sequence>MKNYDSIIVGGGISGLLSALVLSKSEKNVLLLEKNRNLGNNCNSYLVNGYQVDTGPHAITQLHDGGPLRYLMENYFDYVPAFVDYGDYFIRDEDGLKEVPTTLKGYLTMDMLPRKDRLIIAQSLTKLLLSWQFGNDLSNISVYQCLPWNALSSDTQEFMDTFSYFLSGKQAKETSVQRMFVGSGFIGEDIEKDITSENSEHKYNDRFKRLSYVSRLLNNNKVDYNQYYPRNGLKAILNAILYSLPETVEIKTGTAVEQIITENNIAKGVLTKEESYFADTIIYSAFAKDLPKYITDLPESYISDLSRIKQSKALTIWLGLDETFEEFNYTGGEVWFKDKPFWAMPISNYNKNFAPKGKKLVGFMFSINEGNSLESEKLEAYNTILRVYPGINNYIEMIHYQITIPEKASVSINGFIADTVTPVRNLYLVGTDVDDRSMGITRAAYSIIKLIKSLRIDGFIIEL</sequence>
<dbReference type="InterPro" id="IPR036188">
    <property type="entry name" value="FAD/NAD-bd_sf"/>
</dbReference>
<gene>
    <name evidence="1" type="ORF">DU34_05160</name>
    <name evidence="3" type="ORF">DU35_05595</name>
    <name evidence="7" type="ORF">DU36_01825</name>
    <name evidence="6" type="ORF">DU38_02990</name>
    <name evidence="4" type="ORF">DU39_02335</name>
    <name evidence="5" type="ORF">DU41_04240</name>
    <name evidence="2" type="ORF">DU49_01665</name>
    <name evidence="8" type="ORF">DU60_03385</name>
</gene>
<dbReference type="SUPFAM" id="SSF51905">
    <property type="entry name" value="FAD/NAD(P)-binding domain"/>
    <property type="match status" value="1"/>
</dbReference>
<dbReference type="Pfam" id="PF13450">
    <property type="entry name" value="NAD_binding_8"/>
    <property type="match status" value="1"/>
</dbReference>
<dbReference type="Proteomes" id="UP000034921">
    <property type="component" value="Unassembled WGS sequence"/>
</dbReference>
<dbReference type="Proteomes" id="UP000034047">
    <property type="component" value="Unassembled WGS sequence"/>
</dbReference>
<dbReference type="Proteomes" id="UP000034195">
    <property type="component" value="Unassembled WGS sequence"/>
</dbReference>
<evidence type="ECO:0000313" key="4">
    <source>
        <dbReference type="EMBL" id="KKG42191.1"/>
    </source>
</evidence>
<dbReference type="EMBL" id="JJPD01000170">
    <property type="protein sequence ID" value="KKG37677.1"/>
    <property type="molecule type" value="Genomic_DNA"/>
</dbReference>
<dbReference type="EMBL" id="JJPF01000086">
    <property type="protein sequence ID" value="KKG42191.1"/>
    <property type="molecule type" value="Genomic_DNA"/>
</dbReference>
<organism evidence="5 15">
    <name type="scientific">Methanosarcina mazei</name>
    <name type="common">Methanosarcina frisia</name>
    <dbReference type="NCBI Taxonomy" id="2209"/>
    <lineage>
        <taxon>Archaea</taxon>
        <taxon>Methanobacteriati</taxon>
        <taxon>Methanobacteriota</taxon>
        <taxon>Stenosarchaea group</taxon>
        <taxon>Methanomicrobia</taxon>
        <taxon>Methanosarcinales</taxon>
        <taxon>Methanosarcinaceae</taxon>
        <taxon>Methanosarcina</taxon>
    </lineage>
</organism>
<dbReference type="EMBL" id="JJQE01000048">
    <property type="protein sequence ID" value="KKH30445.1"/>
    <property type="molecule type" value="Genomic_DNA"/>
</dbReference>
<dbReference type="EMBL" id="JJPG01000135">
    <property type="protein sequence ID" value="KKG48422.1"/>
    <property type="molecule type" value="Genomic_DNA"/>
</dbReference>
<protein>
    <submittedName>
        <fullName evidence="5">UDP-galactopyranose mutase</fullName>
    </submittedName>
</protein>
<dbReference type="Proteomes" id="UP000034243">
    <property type="component" value="Unassembled WGS sequence"/>
</dbReference>
<dbReference type="PANTHER" id="PTHR43734">
    <property type="entry name" value="PHYTOENE DESATURASE"/>
    <property type="match status" value="1"/>
</dbReference>
<dbReference type="EMBL" id="JJOU01000008">
    <property type="protein sequence ID" value="KKG19534.1"/>
    <property type="molecule type" value="Genomic_DNA"/>
</dbReference>
<dbReference type="Proteomes" id="UP000033878">
    <property type="component" value="Unassembled WGS sequence"/>
</dbReference>
<reference evidence="9 10" key="1">
    <citation type="journal article" date="2015" name="ISME J.">
        <title>Genomic and phenotypic differentiation among Methanosarcina mazei populations from Columbia River sediment.</title>
        <authorList>
            <person name="Youngblut N.D."/>
            <person name="Wirth J.S."/>
            <person name="Henriksen J.R."/>
            <person name="Smith M."/>
            <person name="Simon H."/>
            <person name="Metcalf W.W."/>
            <person name="Whitaker R.J."/>
        </authorList>
    </citation>
    <scope>NUCLEOTIDE SEQUENCE [LARGE SCALE GENOMIC DNA]</scope>
    <source>
        <strain evidence="8 16">1.F.M.0.5</strain>
        <strain evidence="1 10">2.F.T.2.6</strain>
        <strain evidence="2 9">3.F.A.1A.3</strain>
        <strain evidence="3 14">3.F.A.2.12</strain>
        <strain evidence="5 15">3.F.A.2.3</strain>
        <strain evidence="4 11">3.F.A.2.5</strain>
        <strain evidence="6 12">3.F.A.2.6</strain>
        <strain evidence="7 13">3.F.A.2.7</strain>
    </source>
</reference>
<accession>A0A0F8FPD7</accession>
<dbReference type="Proteomes" id="UP000034151">
    <property type="component" value="Unassembled WGS sequence"/>
</dbReference>
<proteinExistence type="predicted"/>
<comment type="caution">
    <text evidence="5">The sequence shown here is derived from an EMBL/GenBank/DDBJ whole genome shotgun (WGS) entry which is preliminary data.</text>
</comment>
<evidence type="ECO:0000313" key="11">
    <source>
        <dbReference type="Proteomes" id="UP000034151"/>
    </source>
</evidence>
<evidence type="ECO:0000313" key="8">
    <source>
        <dbReference type="EMBL" id="KKH30445.1"/>
    </source>
</evidence>
<dbReference type="AlphaFoldDB" id="A0A0F8FPD7"/>
<evidence type="ECO:0000313" key="10">
    <source>
        <dbReference type="Proteomes" id="UP000034047"/>
    </source>
</evidence>
<dbReference type="RefSeq" id="WP_048038351.1">
    <property type="nucleotide sequence ID" value="NZ_JJOU01000008.1"/>
</dbReference>
<dbReference type="EMBL" id="JJPE01000079">
    <property type="protein sequence ID" value="KKG44124.1"/>
    <property type="molecule type" value="Genomic_DNA"/>
</dbReference>
<evidence type="ECO:0000313" key="1">
    <source>
        <dbReference type="EMBL" id="KKG19534.1"/>
    </source>
</evidence>
<evidence type="ECO:0000313" key="7">
    <source>
        <dbReference type="EMBL" id="KKG50714.1"/>
    </source>
</evidence>
<evidence type="ECO:0000313" key="15">
    <source>
        <dbReference type="Proteomes" id="UP000034667"/>
    </source>
</evidence>
<dbReference type="Proteomes" id="UP000034577">
    <property type="component" value="Unassembled WGS sequence"/>
</dbReference>
<dbReference type="PANTHER" id="PTHR43734:SF1">
    <property type="entry name" value="PHYTOENE DESATURASE"/>
    <property type="match status" value="1"/>
</dbReference>
<name>A0A0F8FPD7_METMZ</name>
<evidence type="ECO:0000313" key="9">
    <source>
        <dbReference type="Proteomes" id="UP000033878"/>
    </source>
</evidence>
<dbReference type="Gene3D" id="3.50.50.60">
    <property type="entry name" value="FAD/NAD(P)-binding domain"/>
    <property type="match status" value="2"/>
</dbReference>
<evidence type="ECO:0000313" key="13">
    <source>
        <dbReference type="Proteomes" id="UP000034243"/>
    </source>
</evidence>
<evidence type="ECO:0000313" key="2">
    <source>
        <dbReference type="EMBL" id="KKG28309.1"/>
    </source>
</evidence>